<protein>
    <submittedName>
        <fullName evidence="4">Reverse transcriptase from mobile element jockey protein</fullName>
    </submittedName>
</protein>
<dbReference type="PANTHER" id="PTHR33481">
    <property type="entry name" value="REVERSE TRANSCRIPTASE"/>
    <property type="match status" value="1"/>
</dbReference>
<dbReference type="Pfam" id="PF14529">
    <property type="entry name" value="Exo_endo_phos_2"/>
    <property type="match status" value="1"/>
</dbReference>
<dbReference type="InterPro" id="IPR036691">
    <property type="entry name" value="Endo/exonu/phosph_ase_sf"/>
</dbReference>
<dbReference type="CDD" id="cd09276">
    <property type="entry name" value="Rnase_HI_RT_non_LTR"/>
    <property type="match status" value="1"/>
</dbReference>
<sequence length="2095" mass="229156">MSAISNSKPPVPPDESPPVGQSDTSADTVMGPQLAEQPSEPPPANSRGPERVESSFPPRNRPYKFPSPRPITPRRSSRLAAKVLPASGPGAADDLLRELHDGFMALHRAVKAAPLETPLPPSEAPSPERPIMQQLSIITDSTTMPQIALIAPRESIDLPPPQNPLDRSVSEAPQDPATLAPLRPPSPLPGTDRYTPVPTSPAARSDAQRIAEDMRTMALKDLFEHLEIPVTGPMPPDERQAALTVFDDIFAPLQRTMSRRRSSRMGPASTTPMTSIEKEVWTRMQGQLQSFADYMRSFIDEFQGEALQAAVDFDKAQRTPPLDTRNALGLSVPTSAPITSTSPEAPTAAAAAPVIDFADFGVGAPAPRPTPPPITSWAEVTRGKKANLPSAEAPKQTAAQPAKPTYASTMAPKALKPAPVKNKAAISKELKNINTNIVAAPPRSIVAPPAPPPPMGLSTQLPAVPKAKGGFQGNRAPAPAPKDLQVTFKVSNSADVETVKSRSNAADSKSCLMRLSKYYNMLANEAYKGETKIRIKSFNYGRGSNCMAVFTPETKLREVEIFIDGFHENAGLSGAVEVQVVSSWTHMRISHFPAWAVDPISGEELGRINTKEEIVEILRDFVPAALLTKYPITDARFFKPDNLVEGCCPGGFETIVLSVEDPQGTALSDFTKANLAFCGFRRCWVNPHVPRPRLSECKRCCSYNCPRPSSCTAPMKCFKCGGCHNAENHDQRCQGCIGQGTAGRVGHVCKCAPRCASCRGPHLFGDRFCPNKAKFAAACPTTDFTALDLDPPGGMPASPACSFASVRTPGRTPHGSPALSLGLDDTPKNTPAGLILPRVVAEDAPQPLALAENGLISHEIMQVNAVKSNTRIHALLASPDYNDISILIVSDPWWGPIGTTKHDTNDQHRLLGAPANPLWRCFAPPIDTQNPGSPPSCVVYVRKDHGVAAEIDPLAPATPFFFVLDIFINGFLFKLIPVYLHGPKHAEAARDLFQLPVVETPMLICGDFNIQHPDFVDFPGAKVKISTLGREFADWLLDGDLHVLNDLHRPTREPRVRGHAPSIIDFSIANGALFSLDILSDWDSSFAHSLDSDHAAIFLTIHAPRISVQPDRRHRYVIDPLMEEDWSATFGQRVLELGLTGQVSTTLEVETLASGILGACTWATEAVMESHPTQRKAPRAPWWNEDCSAACSRVVKAKEEGLDREEIRARTSHLWYCIRKAKRSFFDEICSTARPDNIWGINQWYRGRRSYGLPTLRKPDGTLATTNVAKAEVLHSTFFPYTHTTPEGRSVKAATQQSELPFPPISRGEIAANLASCSNKSAPGAHGTNYRVLRWAFAVRGDLIEALYNSMLALEYHPVCLKNALIAPIPKPNKFDFASPKAYRPISLLETLSKLFEKIMAARFTALSGLHELIPPEQFGGKDMTSCMDAGLSLIHDIEHAWAGKRQASVTLLDISGYFNNIDHGLLVKCMRKMGYPSRVLGWLASYLSDWTASFRINDEVGTAFDLKGRGIPQGSPLSPVFSSVFTAPMLTSLRSRGVQVRAYIDDLCIFVQSDTQEGCIAGLLDGTRATLDALADMGLSAEASKTELIHFAKSACDMTKNLPLILGDRADDIIRGANTVRWLGFFLDRRLNFKDHVLRMATRAKCILGGMKMLGNSLRGLSVYHARMLVNACIVPILTYGFALWFHGRNSKTHCKTLQTVQNLACHWASGSFRTAPVVVVEHTIAMPPIAYRIRRQCANYSAKLRHLPSSSQVCARLPQGFRTSRPDLASTAHFSPINSLAAYTSPDAEARVPYLLMPWEGVKQLSEDRLTVSMPRCSRDAQKKAYALALQNRIADLSQKVGVATLYTDGACFSRDGRRHTGWGWCLMLGDSEIDHSGGALGPNHTSYDAECYAVADGVARVSRLAEQTPLYLLHVVSDNAGMLQGLLSAKPKGAPSSVDRAARDLCDLTTRHQFLDLLLSWCPAHHWVPGNERADAIAKRRATGALSLAFAVSTDRIRWEVKERLLAEWKAHWLDFKDKHPNSMGTLAVLNSPRLRLHPFHAAPGIRRKAHTQIIRAITGHGRHNVYLFRCSKIDSPELPSARARMRLSPRV</sequence>
<evidence type="ECO:0000259" key="2">
    <source>
        <dbReference type="PROSITE" id="PS50878"/>
    </source>
</evidence>
<dbReference type="InterPro" id="IPR043502">
    <property type="entry name" value="DNA/RNA_pol_sf"/>
</dbReference>
<dbReference type="PROSITE" id="PS50879">
    <property type="entry name" value="RNASE_H_1"/>
    <property type="match status" value="1"/>
</dbReference>
<proteinExistence type="predicted"/>
<comment type="caution">
    <text evidence="4">The sequence shown here is derived from an EMBL/GenBank/DDBJ whole genome shotgun (WGS) entry which is preliminary data.</text>
</comment>
<evidence type="ECO:0000259" key="3">
    <source>
        <dbReference type="PROSITE" id="PS50879"/>
    </source>
</evidence>
<dbReference type="InterPro" id="IPR012337">
    <property type="entry name" value="RNaseH-like_sf"/>
</dbReference>
<dbReference type="InterPro" id="IPR036397">
    <property type="entry name" value="RNaseH_sf"/>
</dbReference>
<dbReference type="GO" id="GO:0004523">
    <property type="term" value="F:RNA-DNA hybrid ribonuclease activity"/>
    <property type="evidence" value="ECO:0007669"/>
    <property type="project" value="InterPro"/>
</dbReference>
<keyword evidence="4" id="KW-0695">RNA-directed DNA polymerase</keyword>
<gene>
    <name evidence="4" type="ORF">CTheo_8064</name>
</gene>
<feature type="region of interest" description="Disordered" evidence="1">
    <location>
        <begin position="1"/>
        <end position="91"/>
    </location>
</feature>
<feature type="domain" description="RNase H type-1" evidence="3">
    <location>
        <begin position="1842"/>
        <end position="1986"/>
    </location>
</feature>
<dbReference type="Proteomes" id="UP000383932">
    <property type="component" value="Unassembled WGS sequence"/>
</dbReference>
<dbReference type="Gene3D" id="3.30.420.10">
    <property type="entry name" value="Ribonuclease H-like superfamily/Ribonuclease H"/>
    <property type="match status" value="1"/>
</dbReference>
<evidence type="ECO:0000256" key="1">
    <source>
        <dbReference type="SAM" id="MobiDB-lite"/>
    </source>
</evidence>
<accession>A0A5N5QAG6</accession>
<dbReference type="InterPro" id="IPR000477">
    <property type="entry name" value="RT_dom"/>
</dbReference>
<evidence type="ECO:0000313" key="5">
    <source>
        <dbReference type="Proteomes" id="UP000383932"/>
    </source>
</evidence>
<dbReference type="EMBL" id="SSOP01000439">
    <property type="protein sequence ID" value="KAB5588493.1"/>
    <property type="molecule type" value="Genomic_DNA"/>
</dbReference>
<evidence type="ECO:0000313" key="4">
    <source>
        <dbReference type="EMBL" id="KAB5588493.1"/>
    </source>
</evidence>
<dbReference type="SUPFAM" id="SSF56672">
    <property type="entry name" value="DNA/RNA polymerases"/>
    <property type="match status" value="1"/>
</dbReference>
<organism evidence="4 5">
    <name type="scientific">Ceratobasidium theobromae</name>
    <dbReference type="NCBI Taxonomy" id="1582974"/>
    <lineage>
        <taxon>Eukaryota</taxon>
        <taxon>Fungi</taxon>
        <taxon>Dikarya</taxon>
        <taxon>Basidiomycota</taxon>
        <taxon>Agaricomycotina</taxon>
        <taxon>Agaricomycetes</taxon>
        <taxon>Cantharellales</taxon>
        <taxon>Ceratobasidiaceae</taxon>
        <taxon>Ceratobasidium</taxon>
    </lineage>
</organism>
<name>A0A5N5QAG6_9AGAM</name>
<reference evidence="4 5" key="1">
    <citation type="journal article" date="2019" name="Fungal Biol. Biotechnol.">
        <title>Draft genome sequence of fastidious pathogen Ceratobasidium theobromae, which causes vascular-streak dieback in Theobroma cacao.</title>
        <authorList>
            <person name="Ali S.S."/>
            <person name="Asman A."/>
            <person name="Shao J."/>
            <person name="Firmansyah A.P."/>
            <person name="Susilo A.W."/>
            <person name="Rosmana A."/>
            <person name="McMahon P."/>
            <person name="Junaid M."/>
            <person name="Guest D."/>
            <person name="Kheng T.Y."/>
            <person name="Meinhardt L.W."/>
            <person name="Bailey B.A."/>
        </authorList>
    </citation>
    <scope>NUCLEOTIDE SEQUENCE [LARGE SCALE GENOMIC DNA]</scope>
    <source>
        <strain evidence="4 5">CT2</strain>
    </source>
</reference>
<keyword evidence="5" id="KW-1185">Reference proteome</keyword>
<dbReference type="Gene3D" id="3.60.10.10">
    <property type="entry name" value="Endonuclease/exonuclease/phosphatase"/>
    <property type="match status" value="1"/>
</dbReference>
<dbReference type="PANTHER" id="PTHR33481:SF1">
    <property type="entry name" value="ENDONUCLEASE_EXONUCLEASE_PHOSPHATASE DOMAIN-CONTAINING PROTEIN-RELATED"/>
    <property type="match status" value="1"/>
</dbReference>
<dbReference type="PROSITE" id="PS50878">
    <property type="entry name" value="RT_POL"/>
    <property type="match status" value="1"/>
</dbReference>
<dbReference type="Pfam" id="PF00075">
    <property type="entry name" value="RNase_H"/>
    <property type="match status" value="1"/>
</dbReference>
<dbReference type="GO" id="GO:0003676">
    <property type="term" value="F:nucleic acid binding"/>
    <property type="evidence" value="ECO:0007669"/>
    <property type="project" value="InterPro"/>
</dbReference>
<dbReference type="OrthoDB" id="412006at2759"/>
<dbReference type="CDD" id="cd01650">
    <property type="entry name" value="RT_nLTR_like"/>
    <property type="match status" value="1"/>
</dbReference>
<dbReference type="SUPFAM" id="SSF53098">
    <property type="entry name" value="Ribonuclease H-like"/>
    <property type="match status" value="1"/>
</dbReference>
<dbReference type="InterPro" id="IPR005135">
    <property type="entry name" value="Endo/exonuclease/phosphatase"/>
</dbReference>
<feature type="region of interest" description="Disordered" evidence="1">
    <location>
        <begin position="153"/>
        <end position="206"/>
    </location>
</feature>
<dbReference type="InterPro" id="IPR002156">
    <property type="entry name" value="RNaseH_domain"/>
</dbReference>
<dbReference type="SUPFAM" id="SSF56219">
    <property type="entry name" value="DNase I-like"/>
    <property type="match status" value="1"/>
</dbReference>
<keyword evidence="4" id="KW-0548">Nucleotidyltransferase</keyword>
<dbReference type="Pfam" id="PF00078">
    <property type="entry name" value="RVT_1"/>
    <property type="match status" value="1"/>
</dbReference>
<keyword evidence="4" id="KW-0808">Transferase</keyword>
<dbReference type="GO" id="GO:0003964">
    <property type="term" value="F:RNA-directed DNA polymerase activity"/>
    <property type="evidence" value="ECO:0007669"/>
    <property type="project" value="UniProtKB-KW"/>
</dbReference>
<feature type="domain" description="Reverse transcriptase" evidence="2">
    <location>
        <begin position="1350"/>
        <end position="1628"/>
    </location>
</feature>